<dbReference type="STRING" id="217511.GCA_001463845_02485"/>
<dbReference type="Proteomes" id="UP000004310">
    <property type="component" value="Unassembled WGS sequence"/>
</dbReference>
<evidence type="ECO:0000256" key="3">
    <source>
        <dbReference type="ARBA" id="ARBA00023139"/>
    </source>
</evidence>
<keyword evidence="2" id="KW-0472">Membrane</keyword>
<protein>
    <recommendedName>
        <fullName evidence="6">C-type lysozyme inhibitor domain-containing protein</fullName>
    </recommendedName>
</protein>
<keyword evidence="1 5" id="KW-0732">Signal</keyword>
<dbReference type="InterPro" id="IPR018660">
    <property type="entry name" value="MliC"/>
</dbReference>
<accession>Q0FXL7</accession>
<dbReference type="eggNOG" id="ENOG502ZDB8">
    <property type="taxonomic scope" value="Bacteria"/>
</dbReference>
<dbReference type="Gene3D" id="2.30.30.40">
    <property type="entry name" value="SH3 Domains"/>
    <property type="match status" value="1"/>
</dbReference>
<dbReference type="Gene3D" id="2.40.128.200">
    <property type="match status" value="1"/>
</dbReference>
<gene>
    <name evidence="7" type="ORF">FP2506_13329</name>
</gene>
<dbReference type="Pfam" id="PF09864">
    <property type="entry name" value="MliC"/>
    <property type="match status" value="1"/>
</dbReference>
<dbReference type="SUPFAM" id="SSF141488">
    <property type="entry name" value="YdhA-like"/>
    <property type="match status" value="1"/>
</dbReference>
<evidence type="ECO:0000256" key="4">
    <source>
        <dbReference type="ARBA" id="ARBA00023288"/>
    </source>
</evidence>
<feature type="domain" description="C-type lysozyme inhibitor" evidence="6">
    <location>
        <begin position="140"/>
        <end position="197"/>
    </location>
</feature>
<reference evidence="7 8" key="1">
    <citation type="journal article" date="2010" name="J. Bacteriol.">
        <title>Genome sequence of Fulvimarina pelagi HTCC2506T, a Mn(II)-oxidizing alphaproteobacterium possessing an aerobic anoxygenic photosynthetic gene cluster and Xanthorhodopsin.</title>
        <authorList>
            <person name="Kang I."/>
            <person name="Oh H.M."/>
            <person name="Lim S.I."/>
            <person name="Ferriera S."/>
            <person name="Giovannoni S.J."/>
            <person name="Cho J.C."/>
        </authorList>
    </citation>
    <scope>NUCLEOTIDE SEQUENCE [LARGE SCALE GENOMIC DNA]</scope>
    <source>
        <strain evidence="7 8">HTCC2506</strain>
    </source>
</reference>
<evidence type="ECO:0000313" key="8">
    <source>
        <dbReference type="Proteomes" id="UP000004310"/>
    </source>
</evidence>
<name>Q0FXL7_9HYPH</name>
<feature type="chain" id="PRO_5004172379" description="C-type lysozyme inhibitor domain-containing protein" evidence="5">
    <location>
        <begin position="27"/>
        <end position="213"/>
    </location>
</feature>
<sequence length="213" mass="22970">MCRKTVASAVALAILSVAGLSTSATDAEALSITQAPHSYSALYVEGASYGGKVRSGPGMQYSQIASTYNGQGVVLIATSEPMDGYNWFQIQLSNGQIGYQWGGLLCGNGYQDGVLADCWAQSAQSNPAQNAPVYDETVHYNCTEGVPMTVRFTEENGQGVAYISHYIHNQLRLPQIVSGSGTQYQSGPYWFGGKGDVMRFVDEWGQTDCYANW</sequence>
<evidence type="ECO:0000256" key="5">
    <source>
        <dbReference type="SAM" id="SignalP"/>
    </source>
</evidence>
<organism evidence="7 8">
    <name type="scientific">Fulvimarina pelagi HTCC2506</name>
    <dbReference type="NCBI Taxonomy" id="314231"/>
    <lineage>
        <taxon>Bacteria</taxon>
        <taxon>Pseudomonadati</taxon>
        <taxon>Pseudomonadota</taxon>
        <taxon>Alphaproteobacteria</taxon>
        <taxon>Hyphomicrobiales</taxon>
        <taxon>Aurantimonadaceae</taxon>
        <taxon>Fulvimarina</taxon>
    </lineage>
</organism>
<keyword evidence="4" id="KW-0449">Lipoprotein</keyword>
<evidence type="ECO:0000256" key="1">
    <source>
        <dbReference type="ARBA" id="ARBA00022729"/>
    </source>
</evidence>
<dbReference type="RefSeq" id="WP_007067792.1">
    <property type="nucleotide sequence ID" value="NZ_DS022272.1"/>
</dbReference>
<keyword evidence="3" id="KW-0564">Palmitate</keyword>
<proteinExistence type="predicted"/>
<feature type="signal peptide" evidence="5">
    <location>
        <begin position="1"/>
        <end position="26"/>
    </location>
</feature>
<dbReference type="InterPro" id="IPR036328">
    <property type="entry name" value="MliC_sf"/>
</dbReference>
<dbReference type="AlphaFoldDB" id="Q0FXL7"/>
<dbReference type="HOGENOM" id="CLU_1313909_0_0_5"/>
<evidence type="ECO:0000313" key="7">
    <source>
        <dbReference type="EMBL" id="EAU39719.1"/>
    </source>
</evidence>
<evidence type="ECO:0000259" key="6">
    <source>
        <dbReference type="Pfam" id="PF09864"/>
    </source>
</evidence>
<evidence type="ECO:0000256" key="2">
    <source>
        <dbReference type="ARBA" id="ARBA00023136"/>
    </source>
</evidence>
<comment type="caution">
    <text evidence="7">The sequence shown here is derived from an EMBL/GenBank/DDBJ whole genome shotgun (WGS) entry which is preliminary data.</text>
</comment>
<dbReference type="EMBL" id="AATP01000013">
    <property type="protein sequence ID" value="EAU39719.1"/>
    <property type="molecule type" value="Genomic_DNA"/>
</dbReference>
<keyword evidence="8" id="KW-1185">Reference proteome</keyword>